<dbReference type="SUPFAM" id="SSF56601">
    <property type="entry name" value="beta-lactamase/transpeptidase-like"/>
    <property type="match status" value="1"/>
</dbReference>
<evidence type="ECO:0000256" key="5">
    <source>
        <dbReference type="ARBA" id="ARBA00022984"/>
    </source>
</evidence>
<evidence type="ECO:0000313" key="11">
    <source>
        <dbReference type="EMBL" id="XDQ16014.1"/>
    </source>
</evidence>
<keyword evidence="11" id="KW-0645">Protease</keyword>
<dbReference type="PRINTS" id="PR00725">
    <property type="entry name" value="DADACBPTASE1"/>
</dbReference>
<dbReference type="EC" id="3.4.-.-" evidence="11"/>
<dbReference type="GO" id="GO:0009002">
    <property type="term" value="F:serine-type D-Ala-D-Ala carboxypeptidase activity"/>
    <property type="evidence" value="ECO:0007669"/>
    <property type="project" value="InterPro"/>
</dbReference>
<feature type="binding site" evidence="8">
    <location>
        <position position="254"/>
    </location>
    <ligand>
        <name>substrate</name>
    </ligand>
</feature>
<dbReference type="GO" id="GO:0009252">
    <property type="term" value="P:peptidoglycan biosynthetic process"/>
    <property type="evidence" value="ECO:0007669"/>
    <property type="project" value="UniProtKB-KW"/>
</dbReference>
<evidence type="ECO:0000259" key="10">
    <source>
        <dbReference type="Pfam" id="PF00768"/>
    </source>
</evidence>
<keyword evidence="3 11" id="KW-0378">Hydrolase</keyword>
<dbReference type="PANTHER" id="PTHR21581">
    <property type="entry name" value="D-ALANYL-D-ALANINE CARBOXYPEPTIDASE"/>
    <property type="match status" value="1"/>
</dbReference>
<feature type="active site" description="Proton acceptor" evidence="7">
    <location>
        <position position="83"/>
    </location>
</feature>
<evidence type="ECO:0000256" key="1">
    <source>
        <dbReference type="ARBA" id="ARBA00007164"/>
    </source>
</evidence>
<evidence type="ECO:0000256" key="7">
    <source>
        <dbReference type="PIRSR" id="PIRSR618044-1"/>
    </source>
</evidence>
<keyword evidence="4" id="KW-0133">Cell shape</keyword>
<gene>
    <name evidence="11" type="ORF">AB5J55_43830</name>
</gene>
<evidence type="ECO:0000256" key="8">
    <source>
        <dbReference type="PIRSR" id="PIRSR618044-2"/>
    </source>
</evidence>
<keyword evidence="6" id="KW-0961">Cell wall biogenesis/degradation</keyword>
<evidence type="ECO:0000256" key="6">
    <source>
        <dbReference type="ARBA" id="ARBA00023316"/>
    </source>
</evidence>
<dbReference type="PANTHER" id="PTHR21581:SF33">
    <property type="entry name" value="D-ALANYL-D-ALANINE CARBOXYPEPTIDASE DACB"/>
    <property type="match status" value="1"/>
</dbReference>
<feature type="domain" description="Peptidase S11 D-alanyl-D-alanine carboxypeptidase A N-terminal" evidence="10">
    <location>
        <begin position="45"/>
        <end position="284"/>
    </location>
</feature>
<keyword evidence="11" id="KW-0121">Carboxypeptidase</keyword>
<dbReference type="GO" id="GO:0071555">
    <property type="term" value="P:cell wall organization"/>
    <property type="evidence" value="ECO:0007669"/>
    <property type="project" value="UniProtKB-KW"/>
</dbReference>
<feature type="active site" evidence="7">
    <location>
        <position position="141"/>
    </location>
</feature>
<dbReference type="InterPro" id="IPR018044">
    <property type="entry name" value="Peptidase_S11"/>
</dbReference>
<proteinExistence type="inferred from homology"/>
<dbReference type="InterPro" id="IPR001967">
    <property type="entry name" value="Peptidase_S11_N"/>
</dbReference>
<evidence type="ECO:0000256" key="9">
    <source>
        <dbReference type="RuleBase" id="RU004016"/>
    </source>
</evidence>
<organism evidence="11">
    <name type="scientific">Streptomyces sp. R11</name>
    <dbReference type="NCBI Taxonomy" id="3238625"/>
    <lineage>
        <taxon>Bacteria</taxon>
        <taxon>Bacillati</taxon>
        <taxon>Actinomycetota</taxon>
        <taxon>Actinomycetes</taxon>
        <taxon>Kitasatosporales</taxon>
        <taxon>Streptomycetaceae</taxon>
        <taxon>Streptomyces</taxon>
    </lineage>
</organism>
<dbReference type="RefSeq" id="WP_369275938.1">
    <property type="nucleotide sequence ID" value="NZ_CP163432.1"/>
</dbReference>
<feature type="active site" description="Acyl-ester intermediate" evidence="7">
    <location>
        <position position="80"/>
    </location>
</feature>
<sequence>MHIIDPPRGLPVRRLGLRGLRKCGAVVLASGVLAVASPVVTPAAAATAPSVTAKGAFLYDVTAKKNLWGKAADTKRPMASTTKVMTATVVMGTSNLNLDKLVTIKQAYRDYVTAQGASTADLKTGDKVTVRQLLYAMMLPSGCDAAMALADTYGTGTTTAARTKSFIAKMNAKATSLGMTNTKYDSFDGLTTAGNTYTTPRDAAKLAAKALTYSTLRTVVKAKSTVQTATNGRTYTWYNTNKLLGSYVGAIGIKTGTTTPAGPCLIFAATRNGRTVAGVVLNSSTLDTRFTDAAKMLDYAFDTNIASTMRLRTLPDGAQRD</sequence>
<accession>A0AB39NDL8</accession>
<protein>
    <submittedName>
        <fullName evidence="11">D-alanyl-D-alanine carboxypeptidase family protein</fullName>
        <ecNumber evidence="11">3.4.-.-</ecNumber>
    </submittedName>
</protein>
<dbReference type="GO" id="GO:0008360">
    <property type="term" value="P:regulation of cell shape"/>
    <property type="evidence" value="ECO:0007669"/>
    <property type="project" value="UniProtKB-KW"/>
</dbReference>
<evidence type="ECO:0000256" key="3">
    <source>
        <dbReference type="ARBA" id="ARBA00022801"/>
    </source>
</evidence>
<evidence type="ECO:0000256" key="2">
    <source>
        <dbReference type="ARBA" id="ARBA00022729"/>
    </source>
</evidence>
<dbReference type="GO" id="GO:0006508">
    <property type="term" value="P:proteolysis"/>
    <property type="evidence" value="ECO:0007669"/>
    <property type="project" value="InterPro"/>
</dbReference>
<keyword evidence="5" id="KW-0573">Peptidoglycan synthesis</keyword>
<dbReference type="InterPro" id="IPR012338">
    <property type="entry name" value="Beta-lactam/transpept-like"/>
</dbReference>
<dbReference type="EMBL" id="CP163432">
    <property type="protein sequence ID" value="XDQ16014.1"/>
    <property type="molecule type" value="Genomic_DNA"/>
</dbReference>
<evidence type="ECO:0000256" key="4">
    <source>
        <dbReference type="ARBA" id="ARBA00022960"/>
    </source>
</evidence>
<comment type="similarity">
    <text evidence="1 9">Belongs to the peptidase S11 family.</text>
</comment>
<reference evidence="11" key="1">
    <citation type="submission" date="2024-07" db="EMBL/GenBank/DDBJ databases">
        <authorList>
            <person name="Yu S.T."/>
        </authorList>
    </citation>
    <scope>NUCLEOTIDE SEQUENCE</scope>
    <source>
        <strain evidence="11">R11</strain>
    </source>
</reference>
<dbReference type="Pfam" id="PF00768">
    <property type="entry name" value="Peptidase_S11"/>
    <property type="match status" value="1"/>
</dbReference>
<dbReference type="AlphaFoldDB" id="A0AB39NDL8"/>
<name>A0AB39NDL8_9ACTN</name>
<keyword evidence="2" id="KW-0732">Signal</keyword>
<dbReference type="Gene3D" id="3.40.710.10">
    <property type="entry name" value="DD-peptidase/beta-lactamase superfamily"/>
    <property type="match status" value="1"/>
</dbReference>